<feature type="signal peptide" evidence="1">
    <location>
        <begin position="1"/>
        <end position="17"/>
    </location>
</feature>
<gene>
    <name evidence="2" type="ORF">RRG08_056216</name>
</gene>
<feature type="chain" id="PRO_5042136551" evidence="1">
    <location>
        <begin position="18"/>
        <end position="143"/>
    </location>
</feature>
<dbReference type="AlphaFoldDB" id="A0AAE0YL79"/>
<name>A0AAE0YL79_9GAST</name>
<comment type="caution">
    <text evidence="2">The sequence shown here is derived from an EMBL/GenBank/DDBJ whole genome shotgun (WGS) entry which is preliminary data.</text>
</comment>
<reference evidence="2" key="1">
    <citation type="journal article" date="2023" name="G3 (Bethesda)">
        <title>A reference genome for the long-term kleptoplast-retaining sea slug Elysia crispata morphotype clarki.</title>
        <authorList>
            <person name="Eastman K.E."/>
            <person name="Pendleton A.L."/>
            <person name="Shaikh M.A."/>
            <person name="Suttiyut T."/>
            <person name="Ogas R."/>
            <person name="Tomko P."/>
            <person name="Gavelis G."/>
            <person name="Widhalm J.R."/>
            <person name="Wisecaver J.H."/>
        </authorList>
    </citation>
    <scope>NUCLEOTIDE SEQUENCE</scope>
    <source>
        <strain evidence="2">ECLA1</strain>
    </source>
</reference>
<evidence type="ECO:0000256" key="1">
    <source>
        <dbReference type="SAM" id="SignalP"/>
    </source>
</evidence>
<dbReference type="Proteomes" id="UP001283361">
    <property type="component" value="Unassembled WGS sequence"/>
</dbReference>
<proteinExistence type="predicted"/>
<keyword evidence="3" id="KW-1185">Reference proteome</keyword>
<protein>
    <submittedName>
        <fullName evidence="2">Uncharacterized protein</fullName>
    </submittedName>
</protein>
<accession>A0AAE0YL79</accession>
<dbReference type="EMBL" id="JAWDGP010005946">
    <property type="protein sequence ID" value="KAK3749336.1"/>
    <property type="molecule type" value="Genomic_DNA"/>
</dbReference>
<sequence>MALRVSMWYLLLLIALGAKTELRQARLTRATGQECSTTAIGESWVSESNIGCYIECMLFYPLTCESVVYNPDTKDCTPGSVALKTLTFAAFGQTRIPAKDSDEKIYYTKRPVPECNTTSGYELKPNCGSYTCFPTSYNLSGFP</sequence>
<evidence type="ECO:0000313" key="2">
    <source>
        <dbReference type="EMBL" id="KAK3749336.1"/>
    </source>
</evidence>
<evidence type="ECO:0000313" key="3">
    <source>
        <dbReference type="Proteomes" id="UP001283361"/>
    </source>
</evidence>
<organism evidence="2 3">
    <name type="scientific">Elysia crispata</name>
    <name type="common">lettuce slug</name>
    <dbReference type="NCBI Taxonomy" id="231223"/>
    <lineage>
        <taxon>Eukaryota</taxon>
        <taxon>Metazoa</taxon>
        <taxon>Spiralia</taxon>
        <taxon>Lophotrochozoa</taxon>
        <taxon>Mollusca</taxon>
        <taxon>Gastropoda</taxon>
        <taxon>Heterobranchia</taxon>
        <taxon>Euthyneura</taxon>
        <taxon>Panpulmonata</taxon>
        <taxon>Sacoglossa</taxon>
        <taxon>Placobranchoidea</taxon>
        <taxon>Plakobranchidae</taxon>
        <taxon>Elysia</taxon>
    </lineage>
</organism>
<keyword evidence="1" id="KW-0732">Signal</keyword>